<gene>
    <name evidence="1" type="ORF">PSON_ATCC_30995.1.T0820008</name>
</gene>
<dbReference type="Proteomes" id="UP000692954">
    <property type="component" value="Unassembled WGS sequence"/>
</dbReference>
<comment type="caution">
    <text evidence="1">The sequence shown here is derived from an EMBL/GenBank/DDBJ whole genome shotgun (WGS) entry which is preliminary data.</text>
</comment>
<keyword evidence="2" id="KW-1185">Reference proteome</keyword>
<evidence type="ECO:0000313" key="1">
    <source>
        <dbReference type="EMBL" id="CAD8104249.1"/>
    </source>
</evidence>
<organism evidence="1 2">
    <name type="scientific">Paramecium sonneborni</name>
    <dbReference type="NCBI Taxonomy" id="65129"/>
    <lineage>
        <taxon>Eukaryota</taxon>
        <taxon>Sar</taxon>
        <taxon>Alveolata</taxon>
        <taxon>Ciliophora</taxon>
        <taxon>Intramacronucleata</taxon>
        <taxon>Oligohymenophorea</taxon>
        <taxon>Peniculida</taxon>
        <taxon>Parameciidae</taxon>
        <taxon>Paramecium</taxon>
    </lineage>
</organism>
<name>A0A8S1PN27_9CILI</name>
<sequence length="135" mass="16306">MKRKNSSSSSSSWTLSSSEKKIFVNECNKYKEKRQSKIWIHFYFKKICTLEDYDEFLFYLYGRIQKAKTQTIDVEWDSNMMTMNSKFIREKFPQKQKISFLPILSKVYTEMLQEQGHIAKEQLKDFLKSQQKELN</sequence>
<evidence type="ECO:0000313" key="2">
    <source>
        <dbReference type="Proteomes" id="UP000692954"/>
    </source>
</evidence>
<protein>
    <submittedName>
        <fullName evidence="1">Uncharacterized protein</fullName>
    </submittedName>
</protein>
<reference evidence="1" key="1">
    <citation type="submission" date="2021-01" db="EMBL/GenBank/DDBJ databases">
        <authorList>
            <consortium name="Genoscope - CEA"/>
            <person name="William W."/>
        </authorList>
    </citation>
    <scope>NUCLEOTIDE SEQUENCE</scope>
</reference>
<dbReference type="AlphaFoldDB" id="A0A8S1PN27"/>
<dbReference type="EMBL" id="CAJJDN010000082">
    <property type="protein sequence ID" value="CAD8104249.1"/>
    <property type="molecule type" value="Genomic_DNA"/>
</dbReference>
<proteinExistence type="predicted"/>
<accession>A0A8S1PN27</accession>